<keyword evidence="2 5" id="KW-0853">WD repeat</keyword>
<evidence type="ECO:0000259" key="6">
    <source>
        <dbReference type="Pfam" id="PF08154"/>
    </source>
</evidence>
<dbReference type="GO" id="GO:0005730">
    <property type="term" value="C:nucleolus"/>
    <property type="evidence" value="ECO:0007669"/>
    <property type="project" value="UniProtKB-SubCell"/>
</dbReference>
<proteinExistence type="predicted"/>
<dbReference type="InterPro" id="IPR001680">
    <property type="entry name" value="WD40_rpt"/>
</dbReference>
<evidence type="ECO:0000256" key="3">
    <source>
        <dbReference type="ARBA" id="ARBA00022737"/>
    </source>
</evidence>
<keyword evidence="4" id="KW-0539">Nucleus</keyword>
<dbReference type="EMBL" id="HBIP01026386">
    <property type="protein sequence ID" value="CAE0500853.1"/>
    <property type="molecule type" value="Transcribed_RNA"/>
</dbReference>
<feature type="repeat" description="WD" evidence="5">
    <location>
        <begin position="116"/>
        <end position="157"/>
    </location>
</feature>
<comment type="subcellular location">
    <subcellularLocation>
        <location evidence="1">Nucleus</location>
        <location evidence="1">Nucleolus</location>
    </subcellularLocation>
</comment>
<dbReference type="PROSITE" id="PS50082">
    <property type="entry name" value="WD_REPEATS_2"/>
    <property type="match status" value="7"/>
</dbReference>
<dbReference type="InterPro" id="IPR015943">
    <property type="entry name" value="WD40/YVTN_repeat-like_dom_sf"/>
</dbReference>
<evidence type="ECO:0000256" key="4">
    <source>
        <dbReference type="ARBA" id="ARBA00023242"/>
    </source>
</evidence>
<sequence>MSQAKKRKAETQKLEAEANEGNVIIQFTTSTGEATASQLDVPAGITPEQLEMLLNNLLQNDEKLPYSFYIEEQELATSLGSHLHKAGMSVESVLKVVYQPQAVFRVRPVSRCTASMSGHSEAVLSVSFSPDGRQLASGSGDTCVRFWDLGTQLPMHECKGHRSWVLALAWSPDAQYVASGDMDGAIFLWSPKSDKPVGQCSGHSKWITSLSWEPAHKALPSLRFASASKDKTITVWDVSTRRPQFTMSNHTMVVTSVKWGGEGLIYSASRDCSISAWDAKDGKLVRVFKGHAHWVNTLALSTEAVLRTGAFDHRGQAPKDLQEAKDAAAARYKEATGGLPERMASGSDDYTMFLWSPSTSKQHVARMTGHMQTVNQVCFSPDGRLLLSASFDKSVKLWDGVRGTFLATLRAHVGPVYQVAWSSDSRMVVSASKDSTLKLWDVRTRKLKVDLPGHADEVFCVDWSPDGSSVASGGKDHVIKLWRH</sequence>
<evidence type="ECO:0000256" key="5">
    <source>
        <dbReference type="PROSITE-ProRule" id="PRU00221"/>
    </source>
</evidence>
<feature type="repeat" description="WD" evidence="5">
    <location>
        <begin position="158"/>
        <end position="199"/>
    </location>
</feature>
<evidence type="ECO:0000256" key="1">
    <source>
        <dbReference type="ARBA" id="ARBA00004604"/>
    </source>
</evidence>
<dbReference type="Gene3D" id="2.130.10.10">
    <property type="entry name" value="YVTN repeat-like/Quinoprotein amine dehydrogenase"/>
    <property type="match status" value="1"/>
</dbReference>
<feature type="repeat" description="WD" evidence="5">
    <location>
        <begin position="451"/>
        <end position="484"/>
    </location>
</feature>
<dbReference type="InterPro" id="IPR012972">
    <property type="entry name" value="NLE"/>
</dbReference>
<dbReference type="InterPro" id="IPR020472">
    <property type="entry name" value="WD40_PAC1"/>
</dbReference>
<organism evidence="7">
    <name type="scientific">Dunaliella tertiolecta</name>
    <name type="common">Green alga</name>
    <dbReference type="NCBI Taxonomy" id="3047"/>
    <lineage>
        <taxon>Eukaryota</taxon>
        <taxon>Viridiplantae</taxon>
        <taxon>Chlorophyta</taxon>
        <taxon>core chlorophytes</taxon>
        <taxon>Chlorophyceae</taxon>
        <taxon>CS clade</taxon>
        <taxon>Chlamydomonadales</taxon>
        <taxon>Dunaliellaceae</taxon>
        <taxon>Dunaliella</taxon>
    </lineage>
</organism>
<feature type="repeat" description="WD" evidence="5">
    <location>
        <begin position="200"/>
        <end position="246"/>
    </location>
</feature>
<dbReference type="Pfam" id="PF08154">
    <property type="entry name" value="NLE"/>
    <property type="match status" value="1"/>
</dbReference>
<dbReference type="PRINTS" id="PR00319">
    <property type="entry name" value="GPROTEINB"/>
</dbReference>
<accession>A0A7S3R2P6</accession>
<keyword evidence="3" id="KW-0677">Repeat</keyword>
<dbReference type="AlphaFoldDB" id="A0A7S3R2P6"/>
<dbReference type="CDD" id="cd00200">
    <property type="entry name" value="WD40"/>
    <property type="match status" value="1"/>
</dbReference>
<evidence type="ECO:0000256" key="2">
    <source>
        <dbReference type="ARBA" id="ARBA00022574"/>
    </source>
</evidence>
<feature type="domain" description="NLE" evidence="6">
    <location>
        <begin position="23"/>
        <end position="83"/>
    </location>
</feature>
<dbReference type="PANTHER" id="PTHR19848">
    <property type="entry name" value="WD40 REPEAT PROTEIN"/>
    <property type="match status" value="1"/>
</dbReference>
<reference evidence="7" key="1">
    <citation type="submission" date="2021-01" db="EMBL/GenBank/DDBJ databases">
        <authorList>
            <person name="Corre E."/>
            <person name="Pelletier E."/>
            <person name="Niang G."/>
            <person name="Scheremetjew M."/>
            <person name="Finn R."/>
            <person name="Kale V."/>
            <person name="Holt S."/>
            <person name="Cochrane G."/>
            <person name="Meng A."/>
            <person name="Brown T."/>
            <person name="Cohen L."/>
        </authorList>
    </citation>
    <scope>NUCLEOTIDE SEQUENCE</scope>
    <source>
        <strain evidence="7">CCMP1320</strain>
    </source>
</reference>
<dbReference type="SUPFAM" id="SSF50978">
    <property type="entry name" value="WD40 repeat-like"/>
    <property type="match status" value="1"/>
</dbReference>
<dbReference type="SMART" id="SM00320">
    <property type="entry name" value="WD40"/>
    <property type="match status" value="8"/>
</dbReference>
<protein>
    <recommendedName>
        <fullName evidence="6">NLE domain-containing protein</fullName>
    </recommendedName>
</protein>
<dbReference type="InterPro" id="IPR019775">
    <property type="entry name" value="WD40_repeat_CS"/>
</dbReference>
<dbReference type="PANTHER" id="PTHR19848:SF0">
    <property type="entry name" value="NOTCHLESS PROTEIN HOMOLOG 1"/>
    <property type="match status" value="1"/>
</dbReference>
<dbReference type="InterPro" id="IPR001632">
    <property type="entry name" value="WD40_G-protein_beta-like"/>
</dbReference>
<feature type="repeat" description="WD" evidence="5">
    <location>
        <begin position="367"/>
        <end position="399"/>
    </location>
</feature>
<evidence type="ECO:0000313" key="7">
    <source>
        <dbReference type="EMBL" id="CAE0500853.1"/>
    </source>
</evidence>
<dbReference type="PRINTS" id="PR00320">
    <property type="entry name" value="GPROTEINBRPT"/>
</dbReference>
<dbReference type="PROSITE" id="PS50294">
    <property type="entry name" value="WD_REPEATS_REGION"/>
    <property type="match status" value="6"/>
</dbReference>
<feature type="repeat" description="WD" evidence="5">
    <location>
        <begin position="409"/>
        <end position="450"/>
    </location>
</feature>
<dbReference type="InterPro" id="IPR036322">
    <property type="entry name" value="WD40_repeat_dom_sf"/>
</dbReference>
<dbReference type="Pfam" id="PF00400">
    <property type="entry name" value="WD40"/>
    <property type="match status" value="7"/>
</dbReference>
<gene>
    <name evidence="7" type="ORF">DTER00134_LOCUS15926</name>
</gene>
<dbReference type="PROSITE" id="PS00678">
    <property type="entry name" value="WD_REPEATS_1"/>
    <property type="match status" value="3"/>
</dbReference>
<dbReference type="GO" id="GO:0000027">
    <property type="term" value="P:ribosomal large subunit assembly"/>
    <property type="evidence" value="ECO:0007669"/>
    <property type="project" value="TreeGrafter"/>
</dbReference>
<feature type="repeat" description="WD" evidence="5">
    <location>
        <begin position="247"/>
        <end position="287"/>
    </location>
</feature>
<name>A0A7S3R2P6_DUNTE</name>